<organism evidence="2 3">
    <name type="scientific">Physocladia obscura</name>
    <dbReference type="NCBI Taxonomy" id="109957"/>
    <lineage>
        <taxon>Eukaryota</taxon>
        <taxon>Fungi</taxon>
        <taxon>Fungi incertae sedis</taxon>
        <taxon>Chytridiomycota</taxon>
        <taxon>Chytridiomycota incertae sedis</taxon>
        <taxon>Chytridiomycetes</taxon>
        <taxon>Chytridiales</taxon>
        <taxon>Chytriomycetaceae</taxon>
        <taxon>Physocladia</taxon>
    </lineage>
</organism>
<sequence>KDFLAFNDGDADHSSDDDELVFDFLKDFGLSWFRWIKAAGRKLLNIQAAASSIVKQGKKPHYDDDDDDNNSNVPAFNINDAATFFDATVIPAIGPFVAEARDALVRAANDFAQAGAEPRFRGGYTGSGSNSSNSNNNSGDAAEARRRRAAAGKEKRVVIEEVVQMEDVEEKIKGGYDHA</sequence>
<evidence type="ECO:0000256" key="1">
    <source>
        <dbReference type="SAM" id="MobiDB-lite"/>
    </source>
</evidence>
<dbReference type="EMBL" id="JADGJH010001451">
    <property type="protein sequence ID" value="KAJ3113415.1"/>
    <property type="molecule type" value="Genomic_DNA"/>
</dbReference>
<comment type="caution">
    <text evidence="2">The sequence shown here is derived from an EMBL/GenBank/DDBJ whole genome shotgun (WGS) entry which is preliminary data.</text>
</comment>
<evidence type="ECO:0000313" key="2">
    <source>
        <dbReference type="EMBL" id="KAJ3113415.1"/>
    </source>
</evidence>
<protein>
    <submittedName>
        <fullName evidence="2">Uncharacterized protein</fullName>
    </submittedName>
</protein>
<dbReference type="AlphaFoldDB" id="A0AAD5XBE7"/>
<accession>A0AAD5XBE7</accession>
<keyword evidence="3" id="KW-1185">Reference proteome</keyword>
<gene>
    <name evidence="2" type="ORF">HK100_001997</name>
</gene>
<name>A0AAD5XBE7_9FUNG</name>
<feature type="compositionally biased region" description="Low complexity" evidence="1">
    <location>
        <begin position="127"/>
        <end position="141"/>
    </location>
</feature>
<dbReference type="Proteomes" id="UP001211907">
    <property type="component" value="Unassembled WGS sequence"/>
</dbReference>
<feature type="non-terminal residue" evidence="2">
    <location>
        <position position="1"/>
    </location>
</feature>
<proteinExistence type="predicted"/>
<reference evidence="2" key="1">
    <citation type="submission" date="2020-05" db="EMBL/GenBank/DDBJ databases">
        <title>Phylogenomic resolution of chytrid fungi.</title>
        <authorList>
            <person name="Stajich J.E."/>
            <person name="Amses K."/>
            <person name="Simmons R."/>
            <person name="Seto K."/>
            <person name="Myers J."/>
            <person name="Bonds A."/>
            <person name="Quandt C.A."/>
            <person name="Barry K."/>
            <person name="Liu P."/>
            <person name="Grigoriev I."/>
            <person name="Longcore J.E."/>
            <person name="James T.Y."/>
        </authorList>
    </citation>
    <scope>NUCLEOTIDE SEQUENCE</scope>
    <source>
        <strain evidence="2">JEL0513</strain>
    </source>
</reference>
<evidence type="ECO:0000313" key="3">
    <source>
        <dbReference type="Proteomes" id="UP001211907"/>
    </source>
</evidence>
<feature type="region of interest" description="Disordered" evidence="1">
    <location>
        <begin position="118"/>
        <end position="156"/>
    </location>
</feature>